<proteinExistence type="predicted"/>
<dbReference type="AlphaFoldDB" id="A0A1X0DSF4"/>
<dbReference type="EMBL" id="MVHU01000061">
    <property type="protein sequence ID" value="ORA75238.1"/>
    <property type="molecule type" value="Genomic_DNA"/>
</dbReference>
<gene>
    <name evidence="2" type="ORF">BST28_22125</name>
</gene>
<reference evidence="2 3" key="1">
    <citation type="submission" date="2017-02" db="EMBL/GenBank/DDBJ databases">
        <title>The new phylogeny of genus Mycobacterium.</title>
        <authorList>
            <person name="Tortoli E."/>
            <person name="Trovato A."/>
            <person name="Cirillo D.M."/>
        </authorList>
    </citation>
    <scope>NUCLEOTIDE SEQUENCE [LARGE SCALE GENOMIC DNA]</scope>
    <source>
        <strain evidence="2 3">DSM 45093</strain>
    </source>
</reference>
<organism evidence="2 3">
    <name type="scientific">Mycolicibacter kumamotonensis</name>
    <dbReference type="NCBI Taxonomy" id="354243"/>
    <lineage>
        <taxon>Bacteria</taxon>
        <taxon>Bacillati</taxon>
        <taxon>Actinomycetota</taxon>
        <taxon>Actinomycetes</taxon>
        <taxon>Mycobacteriales</taxon>
        <taxon>Mycobacteriaceae</taxon>
        <taxon>Mycolicibacter</taxon>
    </lineage>
</organism>
<feature type="compositionally biased region" description="Gly residues" evidence="1">
    <location>
        <begin position="337"/>
        <end position="349"/>
    </location>
</feature>
<feature type="region of interest" description="Disordered" evidence="1">
    <location>
        <begin position="453"/>
        <end position="481"/>
    </location>
</feature>
<comment type="caution">
    <text evidence="2">The sequence shown here is derived from an EMBL/GenBank/DDBJ whole genome shotgun (WGS) entry which is preliminary data.</text>
</comment>
<accession>A0A1X0DSF4</accession>
<feature type="compositionally biased region" description="Low complexity" evidence="1">
    <location>
        <begin position="309"/>
        <end position="321"/>
    </location>
</feature>
<feature type="region of interest" description="Disordered" evidence="1">
    <location>
        <begin position="162"/>
        <end position="427"/>
    </location>
</feature>
<name>A0A1X0DSF4_9MYCO</name>
<evidence type="ECO:0000256" key="1">
    <source>
        <dbReference type="SAM" id="MobiDB-lite"/>
    </source>
</evidence>
<feature type="compositionally biased region" description="Low complexity" evidence="1">
    <location>
        <begin position="273"/>
        <end position="300"/>
    </location>
</feature>
<feature type="compositionally biased region" description="Basic and acidic residues" evidence="1">
    <location>
        <begin position="206"/>
        <end position="231"/>
    </location>
</feature>
<feature type="compositionally biased region" description="Pro residues" evidence="1">
    <location>
        <begin position="372"/>
        <end position="382"/>
    </location>
</feature>
<evidence type="ECO:0000313" key="2">
    <source>
        <dbReference type="EMBL" id="ORA75238.1"/>
    </source>
</evidence>
<sequence length="811" mass="81389">MPCRQWSVPIVGGVWPHTDPASLQSASEAQHGKAVELLDCAEQIDSIASQVAGEQSGDAITGFCNACHRLAATCTQQADQYFDMARVSHEVGRLLAGLREDLDDLDARAHAEIDKLNQAMSSGLLNPVLGGPQIAAIVAQARRDATSLSDKATAAITAQGASISLGDNPSGPILGGGNPSAPPEKCAPDSASGMSAGWRRGPAPKDAPRDSDSTKGGPWRREHDGGEEKSSGSKTGTGSDDSSHSDSAGTGNRLPGETTASHKEHNGTEAGTPSALSPPMSMPSLGSGSGGAPSMPAAGSSGLGGGGLNMPSTPAASSPAGLGAGGLPSQGLSSPAGLGGSGLSTGGSQGPVASSSDFSRGLSAGLGGPAAPFAPPVSPPPSTAAANAGPAGGLSSAPPPVAAAAGGPAAGPAVAPAPAMSAGPAVGASGVPAGPLPPFGSDVARAAASSASVTPAAGPPVVSASPGSSSSGGTVAPLPPGVVGSGVGTSAGVANDAVRSSKPDPLLVRASELVDQLLRASSVHGLFLDWCVGVFLTRSGVETVIVSSEGAGFIPRGVFVPRSARILFSEPDLPGDFRSRWFSWVNPAETMLAFAEWAADRSGVELWALAVSTEYGGSAAPARAASIPHFDECSTKPSSPSGAVEPMHLDDGHMHRLETIDRGEYARLTGFGRDGRMPDRSEAWMTTFAAAQTALDRAGTVPDLAVPPIIREVLELLSSGARVPAERWWTLRAEAVQLMSTGSGLRPGWLPGDATAASPYVRACHDVARLAELLLLWDLDNDADGPDIKHPEIAYLARQIADSAVGQQERE</sequence>
<evidence type="ECO:0000313" key="3">
    <source>
        <dbReference type="Proteomes" id="UP000192713"/>
    </source>
</evidence>
<feature type="compositionally biased region" description="Low complexity" evidence="1">
    <location>
        <begin position="383"/>
        <end position="427"/>
    </location>
</feature>
<feature type="compositionally biased region" description="Low complexity" evidence="1">
    <location>
        <begin position="453"/>
        <end position="476"/>
    </location>
</feature>
<protein>
    <submittedName>
        <fullName evidence="2">Uncharacterized protein</fullName>
    </submittedName>
</protein>
<dbReference type="Proteomes" id="UP000192713">
    <property type="component" value="Unassembled WGS sequence"/>
</dbReference>